<dbReference type="EMBL" id="GGEC01081426">
    <property type="protein sequence ID" value="MBX61910.1"/>
    <property type="molecule type" value="Transcribed_RNA"/>
</dbReference>
<reference evidence="1" key="1">
    <citation type="submission" date="2018-02" db="EMBL/GenBank/DDBJ databases">
        <title>Rhizophora mucronata_Transcriptome.</title>
        <authorList>
            <person name="Meera S.P."/>
            <person name="Sreeshan A."/>
            <person name="Augustine A."/>
        </authorList>
    </citation>
    <scope>NUCLEOTIDE SEQUENCE</scope>
    <source>
        <tissue evidence="1">Leaf</tissue>
    </source>
</reference>
<accession>A0A2P2Q4L3</accession>
<name>A0A2P2Q4L3_RHIMU</name>
<proteinExistence type="predicted"/>
<sequence>MHVSERIVQTSHLNHGCRNEMIIHWTY</sequence>
<organism evidence="1">
    <name type="scientific">Rhizophora mucronata</name>
    <name type="common">Asiatic mangrove</name>
    <dbReference type="NCBI Taxonomy" id="61149"/>
    <lineage>
        <taxon>Eukaryota</taxon>
        <taxon>Viridiplantae</taxon>
        <taxon>Streptophyta</taxon>
        <taxon>Embryophyta</taxon>
        <taxon>Tracheophyta</taxon>
        <taxon>Spermatophyta</taxon>
        <taxon>Magnoliopsida</taxon>
        <taxon>eudicotyledons</taxon>
        <taxon>Gunneridae</taxon>
        <taxon>Pentapetalae</taxon>
        <taxon>rosids</taxon>
        <taxon>fabids</taxon>
        <taxon>Malpighiales</taxon>
        <taxon>Rhizophoraceae</taxon>
        <taxon>Rhizophora</taxon>
    </lineage>
</organism>
<protein>
    <submittedName>
        <fullName evidence="1">Uncharacterized protein</fullName>
    </submittedName>
</protein>
<evidence type="ECO:0000313" key="1">
    <source>
        <dbReference type="EMBL" id="MBX61910.1"/>
    </source>
</evidence>
<dbReference type="AlphaFoldDB" id="A0A2P2Q4L3"/>